<reference evidence="1 2" key="1">
    <citation type="submission" date="2021-08" db="EMBL/GenBank/DDBJ databases">
        <authorList>
            <person name="Peeters C."/>
        </authorList>
    </citation>
    <scope>NUCLEOTIDE SEQUENCE [LARGE SCALE GENOMIC DNA]</scope>
    <source>
        <strain evidence="1 2">LMG 23994</strain>
    </source>
</reference>
<gene>
    <name evidence="1" type="ORF">LMG23994_06114</name>
</gene>
<dbReference type="SUPFAM" id="SSF89372">
    <property type="entry name" value="Fucose-specific lectin"/>
    <property type="match status" value="1"/>
</dbReference>
<comment type="caution">
    <text evidence="1">The sequence shown here is derived from an EMBL/GenBank/DDBJ whole genome shotgun (WGS) entry which is preliminary data.</text>
</comment>
<evidence type="ECO:0008006" key="3">
    <source>
        <dbReference type="Google" id="ProtNLM"/>
    </source>
</evidence>
<sequence>MQVLINGALRWADSILIGWRRPRYGRARHSTILKLFALCAILCGCSSLRPPEISQSGAVSPFQPGPEFEIIGGFAHGNAAVTDAVGRIHVIAMLTRPAGLHHLVIGPQGVESRELISTTVAGFSSVMAAFDHAGRLHVVNGTHHFVLDAGWWQGPKEGSACADLVLVAEDLVCAFEIQGEKVGTAGRWDWFGIPSMFTPPIPFPWYVRSRKGVIAREAPSGASTWTVIERDERLDIEWMVLSADNHGMTHVLYSQSRDRFGLMHVKVGYARIAAPNIPIYPANSEALLPAHSVASISGQVVNVRPTGGEGDGVALAADPETGDALGLVRGLNGDGNAAWFYFLARDGRPGPPQPFLARGSSAWSGNYIYSNPRLAPAGGGRYHAIITSSNFSSLYYTTFFDETWSTPVKLGSDAYPGRNSIATDHQGNALAIWMGPDKKLVGRWILLAPPDTQFSLKKQK</sequence>
<dbReference type="Proteomes" id="UP000701702">
    <property type="component" value="Unassembled WGS sequence"/>
</dbReference>
<keyword evidence="2" id="KW-1185">Reference proteome</keyword>
<protein>
    <recommendedName>
        <fullName evidence="3">Lipoprotein</fullName>
    </recommendedName>
</protein>
<name>A0ABN7ZQ73_9BURK</name>
<organism evidence="1 2">
    <name type="scientific">Cupriavidus pinatubonensis</name>
    <dbReference type="NCBI Taxonomy" id="248026"/>
    <lineage>
        <taxon>Bacteria</taxon>
        <taxon>Pseudomonadati</taxon>
        <taxon>Pseudomonadota</taxon>
        <taxon>Betaproteobacteria</taxon>
        <taxon>Burkholderiales</taxon>
        <taxon>Burkholderiaceae</taxon>
        <taxon>Cupriavidus</taxon>
    </lineage>
</organism>
<evidence type="ECO:0000313" key="1">
    <source>
        <dbReference type="EMBL" id="CAG9186207.1"/>
    </source>
</evidence>
<dbReference type="EMBL" id="CAJZAF010000048">
    <property type="protein sequence ID" value="CAG9186207.1"/>
    <property type="molecule type" value="Genomic_DNA"/>
</dbReference>
<dbReference type="RefSeq" id="WP_224009466.1">
    <property type="nucleotide sequence ID" value="NZ_CAJZAF010000048.1"/>
</dbReference>
<accession>A0ABN7ZQ73</accession>
<evidence type="ECO:0000313" key="2">
    <source>
        <dbReference type="Proteomes" id="UP000701702"/>
    </source>
</evidence>
<proteinExistence type="predicted"/>